<keyword evidence="4 12" id="KW-0813">Transport</keyword>
<feature type="transmembrane region" description="Helical" evidence="13">
    <location>
        <begin position="12"/>
        <end position="33"/>
    </location>
</feature>
<dbReference type="RefSeq" id="YP_001974634.1">
    <property type="nucleotide sequence ID" value="NC_010969.1"/>
</dbReference>
<organism evidence="14">
    <name type="scientific">Rhagophthalmus lufengensis</name>
    <dbReference type="NCBI Taxonomy" id="398797"/>
    <lineage>
        <taxon>Eukaryota</taxon>
        <taxon>Metazoa</taxon>
        <taxon>Ecdysozoa</taxon>
        <taxon>Arthropoda</taxon>
        <taxon>Hexapoda</taxon>
        <taxon>Insecta</taxon>
        <taxon>Pterygota</taxon>
        <taxon>Neoptera</taxon>
        <taxon>Endopterygota</taxon>
        <taxon>Coleoptera</taxon>
        <taxon>Polyphaga</taxon>
        <taxon>Elateriformia</taxon>
        <taxon>Elateroidea</taxon>
        <taxon>Rhagophthalmidae</taxon>
        <taxon>Rhagophthalmus</taxon>
    </lineage>
</organism>
<comment type="subcellular location">
    <subcellularLocation>
        <location evidence="1 12">Mitochondrion membrane</location>
        <topology evidence="1 12">Single-pass membrane protein</topology>
    </subcellularLocation>
</comment>
<dbReference type="GO" id="GO:0031966">
    <property type="term" value="C:mitochondrial membrane"/>
    <property type="evidence" value="ECO:0007669"/>
    <property type="project" value="UniProtKB-SubCell"/>
</dbReference>
<keyword evidence="10 12" id="KW-0496">Mitochondrion</keyword>
<evidence type="ECO:0000256" key="6">
    <source>
        <dbReference type="ARBA" id="ARBA00022692"/>
    </source>
</evidence>
<accession>A4UAV9</accession>
<dbReference type="GO" id="GO:0045259">
    <property type="term" value="C:proton-transporting ATP synthase complex"/>
    <property type="evidence" value="ECO:0007669"/>
    <property type="project" value="UniProtKB-KW"/>
</dbReference>
<evidence type="ECO:0000256" key="11">
    <source>
        <dbReference type="ARBA" id="ARBA00023136"/>
    </source>
</evidence>
<dbReference type="GeneID" id="6390656"/>
<name>A4UAV9_9COLE</name>
<keyword evidence="8 13" id="KW-1133">Transmembrane helix</keyword>
<reference evidence="14" key="1">
    <citation type="journal article" date="2007" name="Gene">
        <title>Mitochondrial genomes of two luminous beetles, Rhagophthalmus lufengensis and R. ohbai (Arthropoda, Insecta, Coleoptera).</title>
        <authorList>
            <person name="Li X."/>
            <person name="Ogoh K."/>
            <person name="Ohba N."/>
            <person name="Liang X."/>
            <person name="Ohmiya Y."/>
        </authorList>
    </citation>
    <scope>NUCLEOTIDE SEQUENCE</scope>
</reference>
<evidence type="ECO:0000256" key="1">
    <source>
        <dbReference type="ARBA" id="ARBA00004304"/>
    </source>
</evidence>
<evidence type="ECO:0000256" key="12">
    <source>
        <dbReference type="RuleBase" id="RU003661"/>
    </source>
</evidence>
<dbReference type="EMBL" id="DQ888607">
    <property type="protein sequence ID" value="ABI14542.1"/>
    <property type="molecule type" value="Genomic_DNA"/>
</dbReference>
<protein>
    <recommendedName>
        <fullName evidence="12">ATP synthase complex subunit 8</fullName>
    </recommendedName>
</protein>
<sequence length="51" mass="6291">MPQMAPLMWLNLMIVFISMFMIINSMNYFSFNYNSSNIKMMKKMKLTNWKW</sequence>
<comment type="subunit">
    <text evidence="3">F-type ATPases have 2 components, CF(1) - the catalytic core - and CF(0) - the membrane proton channel.</text>
</comment>
<dbReference type="GO" id="GO:0015078">
    <property type="term" value="F:proton transmembrane transporter activity"/>
    <property type="evidence" value="ECO:0007669"/>
    <property type="project" value="InterPro"/>
</dbReference>
<dbReference type="CTD" id="4509"/>
<dbReference type="InterPro" id="IPR001421">
    <property type="entry name" value="ATP8_metazoa"/>
</dbReference>
<evidence type="ECO:0000256" key="13">
    <source>
        <dbReference type="SAM" id="Phobius"/>
    </source>
</evidence>
<evidence type="ECO:0000256" key="5">
    <source>
        <dbReference type="ARBA" id="ARBA00022547"/>
    </source>
</evidence>
<keyword evidence="9 12" id="KW-0406">Ion transport</keyword>
<proteinExistence type="inferred from homology"/>
<evidence type="ECO:0000256" key="8">
    <source>
        <dbReference type="ARBA" id="ARBA00022989"/>
    </source>
</evidence>
<keyword evidence="6 12" id="KW-0812">Transmembrane</keyword>
<keyword evidence="5 12" id="KW-0138">CF(0)</keyword>
<evidence type="ECO:0000256" key="4">
    <source>
        <dbReference type="ARBA" id="ARBA00022448"/>
    </source>
</evidence>
<evidence type="ECO:0000256" key="9">
    <source>
        <dbReference type="ARBA" id="ARBA00023065"/>
    </source>
</evidence>
<evidence type="ECO:0000256" key="2">
    <source>
        <dbReference type="ARBA" id="ARBA00008892"/>
    </source>
</evidence>
<evidence type="ECO:0000256" key="3">
    <source>
        <dbReference type="ARBA" id="ARBA00011291"/>
    </source>
</evidence>
<evidence type="ECO:0000256" key="7">
    <source>
        <dbReference type="ARBA" id="ARBA00022781"/>
    </source>
</evidence>
<keyword evidence="11 13" id="KW-0472">Membrane</keyword>
<geneLocation type="mitochondrion" evidence="14"/>
<comment type="similarity">
    <text evidence="2 12">Belongs to the ATPase protein 8 family.</text>
</comment>
<evidence type="ECO:0000256" key="10">
    <source>
        <dbReference type="ARBA" id="ARBA00023128"/>
    </source>
</evidence>
<dbReference type="Pfam" id="PF00895">
    <property type="entry name" value="ATP-synt_8"/>
    <property type="match status" value="1"/>
</dbReference>
<dbReference type="GO" id="GO:0015986">
    <property type="term" value="P:proton motive force-driven ATP synthesis"/>
    <property type="evidence" value="ECO:0007669"/>
    <property type="project" value="InterPro"/>
</dbReference>
<keyword evidence="7 12" id="KW-0375">Hydrogen ion transport</keyword>
<gene>
    <name evidence="14" type="primary">ATP8</name>
</gene>
<evidence type="ECO:0000313" key="14">
    <source>
        <dbReference type="EMBL" id="ABI14542.1"/>
    </source>
</evidence>
<dbReference type="AlphaFoldDB" id="A4UAV9"/>